<reference evidence="1" key="1">
    <citation type="submission" date="2022-11" db="UniProtKB">
        <authorList>
            <consortium name="EnsemblMetazoa"/>
        </authorList>
    </citation>
    <scope>IDENTIFICATION</scope>
</reference>
<dbReference type="OMA" id="RHREEFQ"/>
<dbReference type="RefSeq" id="XP_038062765.1">
    <property type="nucleotide sequence ID" value="XM_038206837.1"/>
</dbReference>
<dbReference type="AlphaFoldDB" id="A0A914AFL3"/>
<name>A0A914AFL3_PATMI</name>
<dbReference type="GeneID" id="119733250"/>
<accession>A0A914AFL3</accession>
<proteinExistence type="predicted"/>
<dbReference type="Proteomes" id="UP000887568">
    <property type="component" value="Unplaced"/>
</dbReference>
<organism evidence="1 2">
    <name type="scientific">Patiria miniata</name>
    <name type="common">Bat star</name>
    <name type="synonym">Asterina miniata</name>
    <dbReference type="NCBI Taxonomy" id="46514"/>
    <lineage>
        <taxon>Eukaryota</taxon>
        <taxon>Metazoa</taxon>
        <taxon>Echinodermata</taxon>
        <taxon>Eleutherozoa</taxon>
        <taxon>Asterozoa</taxon>
        <taxon>Asteroidea</taxon>
        <taxon>Valvatacea</taxon>
        <taxon>Valvatida</taxon>
        <taxon>Asterinidae</taxon>
        <taxon>Patiria</taxon>
    </lineage>
</organism>
<evidence type="ECO:0000313" key="2">
    <source>
        <dbReference type="Proteomes" id="UP000887568"/>
    </source>
</evidence>
<keyword evidence="2" id="KW-1185">Reference proteome</keyword>
<protein>
    <submittedName>
        <fullName evidence="1">Uncharacterized protein</fullName>
    </submittedName>
</protein>
<sequence>MAQYSRRFKLLCCCFTISLLVNMAWLPGYFQNYAHRHRIPSPTKIPSPFKRVGLLSSSNTTDVGAETDLDATHGFSLALTIRMAAVPKLVQRLYCIFIRSSTVFWSPKLGPISLILDKESETDHRFARQLKQQEKDVGLKFDFVYEPLPDTASGWKPQGYQRQLWSSFFMDLFINASVIGLTDTDAVFTTPVTPENIFNGRRLRVLTYTDTRRMRHREEFQESTLQALGKVMASDFKAYFPSYYWRDTITNCRNHIMKHMNVTHFDDAFRQLRHVSPVDIILNYAYFFEQDRYDWHLDFKQTLKGYNAKLPPGVNIQRSETKPDVHVAIHKRYYNKPPDPLLQGYCVAKRYVGTLPTSCLQFQNVTNFQLFEFDDQKGHLIRGTWCSGKRRQRCIRYIEAHYQNVKKYYNLGWYDLDLRRITAVEEVARRENMTCPKIFQLD</sequence>
<evidence type="ECO:0000313" key="1">
    <source>
        <dbReference type="EnsemblMetazoa" id="XP_038062765.1"/>
    </source>
</evidence>
<dbReference type="EnsemblMetazoa" id="XM_038206837.1">
    <property type="protein sequence ID" value="XP_038062765.1"/>
    <property type="gene ID" value="LOC119733250"/>
</dbReference>
<dbReference type="OrthoDB" id="10051466at2759"/>